<dbReference type="OrthoDB" id="6284745at2"/>
<sequence length="387" mass="42801">MLLGSIIVFVCIQWLGAVEVDWHGSLRAWPMGVVRDDQSWSVLRTGIRGEGEFFFPRGIRGGAVYELAPRLYSENTPSDLRGYNEIPHEGYRVGDFSAVLLPDSPGDDAASVIYHDLDRLYISVPAGAGRLTLGRQSLGWGSSFFVSPTDIIAPFTFTAVDSEFRRGVDGLVFRLPWGAMNELEAGYVGGDSFAWEKSAAFMRTRLVHSTLGDISPICIVFQENVLAGIDYEKSILDAGFSLEMAHVFSINSEKEDHEDDDYFRLTTGLLYRFTPRLTLRGEYHYNGASLSAEDYITARTQGQIYLKNTHYGGVQKSFEITPLTLLSTHVLAAVEDPSVSVGAMVETSLRRRDNIVLSAAFQGGIGGDSAEFSSAHRMVYGGIRWYL</sequence>
<reference evidence="1 2" key="1">
    <citation type="journal article" date="2013" name="Environ. Microbiol.">
        <title>Genome analysis of Chitinivibrio alkaliphilus gen. nov., sp. nov., a novel extremely haloalkaliphilic anaerobic chitinolytic bacterium from the candidate phylum Termite Group 3.</title>
        <authorList>
            <person name="Sorokin D.Y."/>
            <person name="Gumerov V.M."/>
            <person name="Rakitin A.L."/>
            <person name="Beletsky A.V."/>
            <person name="Damste J.S."/>
            <person name="Muyzer G."/>
            <person name="Mardanov A.V."/>
            <person name="Ravin N.V."/>
        </authorList>
    </citation>
    <scope>NUCLEOTIDE SEQUENCE [LARGE SCALE GENOMIC DNA]</scope>
    <source>
        <strain evidence="1 2">ACht1</strain>
    </source>
</reference>
<gene>
    <name evidence="1" type="ORF">CALK_0752</name>
</gene>
<protein>
    <submittedName>
        <fullName evidence="1">Uncharacterized protein</fullName>
    </submittedName>
</protein>
<dbReference type="SUPFAM" id="SSF56935">
    <property type="entry name" value="Porins"/>
    <property type="match status" value="1"/>
</dbReference>
<comment type="caution">
    <text evidence="1">The sequence shown here is derived from an EMBL/GenBank/DDBJ whole genome shotgun (WGS) entry which is preliminary data.</text>
</comment>
<keyword evidence="2" id="KW-1185">Reference proteome</keyword>
<evidence type="ECO:0000313" key="2">
    <source>
        <dbReference type="Proteomes" id="UP000017148"/>
    </source>
</evidence>
<dbReference type="STRING" id="1313304.CALK_0752"/>
<proteinExistence type="predicted"/>
<name>U7D8K9_9BACT</name>
<dbReference type="AlphaFoldDB" id="U7D8K9"/>
<dbReference type="Proteomes" id="UP000017148">
    <property type="component" value="Unassembled WGS sequence"/>
</dbReference>
<dbReference type="EMBL" id="ASJR01000005">
    <property type="protein sequence ID" value="ERP38734.1"/>
    <property type="molecule type" value="Genomic_DNA"/>
</dbReference>
<dbReference type="RefSeq" id="WP_022636269.1">
    <property type="nucleotide sequence ID" value="NZ_ASJR01000005.1"/>
</dbReference>
<accession>U7D8K9</accession>
<organism evidence="1 2">
    <name type="scientific">Chitinivibrio alkaliphilus ACht1</name>
    <dbReference type="NCBI Taxonomy" id="1313304"/>
    <lineage>
        <taxon>Bacteria</taxon>
        <taxon>Pseudomonadati</taxon>
        <taxon>Fibrobacterota</taxon>
        <taxon>Chitinivibrionia</taxon>
        <taxon>Chitinivibrionales</taxon>
        <taxon>Chitinivibrionaceae</taxon>
        <taxon>Chitinivibrio</taxon>
    </lineage>
</organism>
<evidence type="ECO:0000313" key="1">
    <source>
        <dbReference type="EMBL" id="ERP38734.1"/>
    </source>
</evidence>